<dbReference type="Gene3D" id="3.30.420.10">
    <property type="entry name" value="Ribonuclease H-like superfamily/Ribonuclease H"/>
    <property type="match status" value="1"/>
</dbReference>
<reference evidence="1 2" key="1">
    <citation type="submission" date="2016-01" db="EMBL/GenBank/DDBJ databases">
        <title>The new phylogeny of the genus Mycobacterium.</title>
        <authorList>
            <person name="Tarcisio F."/>
            <person name="Conor M."/>
            <person name="Antonella G."/>
            <person name="Elisabetta G."/>
            <person name="Giulia F.S."/>
            <person name="Sara T."/>
            <person name="Anna F."/>
            <person name="Clotilde B."/>
            <person name="Roberto B."/>
            <person name="Veronica D.S."/>
            <person name="Fabio R."/>
            <person name="Monica P."/>
            <person name="Olivier J."/>
            <person name="Enrico T."/>
            <person name="Nicola S."/>
        </authorList>
    </citation>
    <scope>NUCLEOTIDE SEQUENCE [LARGE SCALE GENOMIC DNA]</scope>
    <source>
        <strain evidence="1 2">DSM 44179</strain>
    </source>
</reference>
<dbReference type="PANTHER" id="PTHR35004:SF7">
    <property type="entry name" value="INTEGRASE PROTEIN"/>
    <property type="match status" value="1"/>
</dbReference>
<evidence type="ECO:0000313" key="2">
    <source>
        <dbReference type="Proteomes" id="UP000193484"/>
    </source>
</evidence>
<dbReference type="InterPro" id="IPR036397">
    <property type="entry name" value="RNaseH_sf"/>
</dbReference>
<dbReference type="SUPFAM" id="SSF46689">
    <property type="entry name" value="Homeodomain-like"/>
    <property type="match status" value="1"/>
</dbReference>
<dbReference type="GO" id="GO:0003676">
    <property type="term" value="F:nucleic acid binding"/>
    <property type="evidence" value="ECO:0007669"/>
    <property type="project" value="InterPro"/>
</dbReference>
<dbReference type="EMBL" id="LQOJ01000072">
    <property type="protein sequence ID" value="ORU96899.1"/>
    <property type="molecule type" value="Genomic_DNA"/>
</dbReference>
<comment type="caution">
    <text evidence="1">The sequence shown here is derived from an EMBL/GenBank/DDBJ whole genome shotgun (WGS) entry which is preliminary data.</text>
</comment>
<dbReference type="RefSeq" id="WP_085100250.1">
    <property type="nucleotide sequence ID" value="NZ_AP022603.1"/>
</dbReference>
<dbReference type="InterPro" id="IPR009057">
    <property type="entry name" value="Homeodomain-like_sf"/>
</dbReference>
<dbReference type="InterPro" id="IPR001584">
    <property type="entry name" value="Integrase_cat-core"/>
</dbReference>
<dbReference type="PROSITE" id="PS50994">
    <property type="entry name" value="INTEGRASE"/>
    <property type="match status" value="1"/>
</dbReference>
<keyword evidence="2" id="KW-1185">Reference proteome</keyword>
<gene>
    <name evidence="1" type="ORF">AWC04_18595</name>
</gene>
<proteinExistence type="predicted"/>
<dbReference type="OrthoDB" id="2065409at2"/>
<dbReference type="NCBIfam" id="NF033546">
    <property type="entry name" value="transpos_IS21"/>
    <property type="match status" value="1"/>
</dbReference>
<protein>
    <submittedName>
        <fullName evidence="1">Transposase</fullName>
    </submittedName>
</protein>
<dbReference type="AlphaFoldDB" id="A0A1X1QZS8"/>
<sequence length="499" mass="53465">MTMQEQIRKLDAAGVSARQIAKDLGISRDSVAKYIAVQDFSPKPPVIHRRPGASVLTGFTSVIDEWLAEDEGRPRKQRHTAQRVCDRLVAEHGYGGSYSAVQRYVKAYRAARRSARQGFSELVWPPGVGQVDFGQAQAVIAGVMQVLHVLVVTFPHSNMRYVQAYPGETAESVCHGLRVIFEHIGGAARELIFDNAAGAGRRRGEKVVESTLFGAFRAHYRCAARYCNPYSGHEKGSVENAVGFLRRNLMVPEPRAESLSGLNAMLLARCEELAATGHYRKQTPISELFDADRAALLALPGVGFDPVRYVARRTDKTGSLLVEGRSYCAGPAMAAQTVTVGVRFDRIEFLDAHGHPVISLPRAYTNTTETVFDPVALLPLLAAKPGTWGNSPVRALVSDPVRDWLDAAAVRERRDMLAAIHAAAGPAGFGNTIIAAETVIATGAAEPAAVGMLARRIAAGAEPLASAVDLSVYDTLAIAEATALDQTAMAAADAGQVSA</sequence>
<organism evidence="1 2">
    <name type="scientific">Mycolicibacterium fallax</name>
    <name type="common">Mycobacterium fallax</name>
    <dbReference type="NCBI Taxonomy" id="1793"/>
    <lineage>
        <taxon>Bacteria</taxon>
        <taxon>Bacillati</taxon>
        <taxon>Actinomycetota</taxon>
        <taxon>Actinomycetes</taxon>
        <taxon>Mycobacteriales</taxon>
        <taxon>Mycobacteriaceae</taxon>
        <taxon>Mycolicibacterium</taxon>
    </lineage>
</organism>
<dbReference type="PANTHER" id="PTHR35004">
    <property type="entry name" value="TRANSPOSASE RV3428C-RELATED"/>
    <property type="match status" value="1"/>
</dbReference>
<dbReference type="InterPro" id="IPR012337">
    <property type="entry name" value="RNaseH-like_sf"/>
</dbReference>
<dbReference type="Proteomes" id="UP000193484">
    <property type="component" value="Unassembled WGS sequence"/>
</dbReference>
<accession>A0A1X1QZS8</accession>
<dbReference type="SUPFAM" id="SSF53098">
    <property type="entry name" value="Ribonuclease H-like"/>
    <property type="match status" value="1"/>
</dbReference>
<evidence type="ECO:0000313" key="1">
    <source>
        <dbReference type="EMBL" id="ORU96899.1"/>
    </source>
</evidence>
<dbReference type="STRING" id="1793.AWC04_18595"/>
<name>A0A1X1QZS8_MYCFA</name>
<dbReference type="Gene3D" id="1.10.10.60">
    <property type="entry name" value="Homeodomain-like"/>
    <property type="match status" value="1"/>
</dbReference>
<dbReference type="GO" id="GO:0015074">
    <property type="term" value="P:DNA integration"/>
    <property type="evidence" value="ECO:0007669"/>
    <property type="project" value="InterPro"/>
</dbReference>